<dbReference type="AlphaFoldDB" id="A0A8H4ADX8"/>
<dbReference type="EMBL" id="WTPW01000739">
    <property type="protein sequence ID" value="KAF0484060.1"/>
    <property type="molecule type" value="Genomic_DNA"/>
</dbReference>
<dbReference type="GO" id="GO:0005085">
    <property type="term" value="F:guanyl-nucleotide exchange factor activity"/>
    <property type="evidence" value="ECO:0007669"/>
    <property type="project" value="UniProtKB-KW"/>
</dbReference>
<dbReference type="OrthoDB" id="10254377at2759"/>
<accession>A0A8H4ADX8</accession>
<dbReference type="GO" id="GO:0007265">
    <property type="term" value="P:Ras protein signal transduction"/>
    <property type="evidence" value="ECO:0007669"/>
    <property type="project" value="TreeGrafter"/>
</dbReference>
<evidence type="ECO:0000313" key="4">
    <source>
        <dbReference type="EMBL" id="KAF0484060.1"/>
    </source>
</evidence>
<comment type="caution">
    <text evidence="4">The sequence shown here is derived from an EMBL/GenBank/DDBJ whole genome shotgun (WGS) entry which is preliminary data.</text>
</comment>
<evidence type="ECO:0000256" key="2">
    <source>
        <dbReference type="PROSITE-ProRule" id="PRU00168"/>
    </source>
</evidence>
<protein>
    <submittedName>
        <fullName evidence="4">Ras GEF</fullName>
    </submittedName>
</protein>
<dbReference type="SMART" id="SM00147">
    <property type="entry name" value="RasGEF"/>
    <property type="match status" value="1"/>
</dbReference>
<evidence type="ECO:0000256" key="1">
    <source>
        <dbReference type="ARBA" id="ARBA00022658"/>
    </source>
</evidence>
<dbReference type="PANTHER" id="PTHR23113">
    <property type="entry name" value="GUANINE NUCLEOTIDE EXCHANGE FACTOR"/>
    <property type="match status" value="1"/>
</dbReference>
<dbReference type="InterPro" id="IPR008937">
    <property type="entry name" value="Ras-like_GEF"/>
</dbReference>
<dbReference type="InterPro" id="IPR036964">
    <property type="entry name" value="RASGEF_cat_dom_sf"/>
</dbReference>
<evidence type="ECO:0000313" key="5">
    <source>
        <dbReference type="Proteomes" id="UP000439903"/>
    </source>
</evidence>
<evidence type="ECO:0000259" key="3">
    <source>
        <dbReference type="PROSITE" id="PS50009"/>
    </source>
</evidence>
<dbReference type="PANTHER" id="PTHR23113:SF368">
    <property type="entry name" value="CELL DIVISION CONTROL PROTEIN 25"/>
    <property type="match status" value="1"/>
</dbReference>
<reference evidence="4 5" key="1">
    <citation type="journal article" date="2019" name="Environ. Microbiol.">
        <title>At the nexus of three kingdoms: the genome of the mycorrhizal fungus Gigaspora margarita provides insights into plant, endobacterial and fungal interactions.</title>
        <authorList>
            <person name="Venice F."/>
            <person name="Ghignone S."/>
            <person name="Salvioli di Fossalunga A."/>
            <person name="Amselem J."/>
            <person name="Novero M."/>
            <person name="Xianan X."/>
            <person name="Sedzielewska Toro K."/>
            <person name="Morin E."/>
            <person name="Lipzen A."/>
            <person name="Grigoriev I.V."/>
            <person name="Henrissat B."/>
            <person name="Martin F.M."/>
            <person name="Bonfante P."/>
        </authorList>
    </citation>
    <scope>NUCLEOTIDE SEQUENCE [LARGE SCALE GENOMIC DNA]</scope>
    <source>
        <strain evidence="4 5">BEG34</strain>
    </source>
</reference>
<dbReference type="PROSITE" id="PS50009">
    <property type="entry name" value="RASGEF_CAT"/>
    <property type="match status" value="1"/>
</dbReference>
<dbReference type="GO" id="GO:0005886">
    <property type="term" value="C:plasma membrane"/>
    <property type="evidence" value="ECO:0007669"/>
    <property type="project" value="TreeGrafter"/>
</dbReference>
<keyword evidence="5" id="KW-1185">Reference proteome</keyword>
<dbReference type="SUPFAM" id="SSF48366">
    <property type="entry name" value="Ras GEF"/>
    <property type="match status" value="1"/>
</dbReference>
<keyword evidence="1 2" id="KW-0344">Guanine-nucleotide releasing factor</keyword>
<sequence>MQVRWEELVQVSWINNSDVEKDSNAQDIRKETKKMSKEKTIDWVATEIMLTHSLEDRVRVIEKFIRIAQKCLQLSNFSTLNQILLGLQSPPVERFRRTWSRVRVTVRHILKKLNDYISLSIIGRYHIPFLALYLSDLVFNAALPSIEPAPQPPSLFQLPQQPLVNFQKHRTTAAIIKRVIAFQSLACGYTFQIDSDLYAKGANLSS</sequence>
<dbReference type="Gene3D" id="1.10.840.10">
    <property type="entry name" value="Ras guanine-nucleotide exchange factors catalytic domain"/>
    <property type="match status" value="1"/>
</dbReference>
<dbReference type="Proteomes" id="UP000439903">
    <property type="component" value="Unassembled WGS sequence"/>
</dbReference>
<dbReference type="Pfam" id="PF00617">
    <property type="entry name" value="RasGEF"/>
    <property type="match status" value="1"/>
</dbReference>
<dbReference type="InterPro" id="IPR023578">
    <property type="entry name" value="Ras_GEF_dom_sf"/>
</dbReference>
<organism evidence="4 5">
    <name type="scientific">Gigaspora margarita</name>
    <dbReference type="NCBI Taxonomy" id="4874"/>
    <lineage>
        <taxon>Eukaryota</taxon>
        <taxon>Fungi</taxon>
        <taxon>Fungi incertae sedis</taxon>
        <taxon>Mucoromycota</taxon>
        <taxon>Glomeromycotina</taxon>
        <taxon>Glomeromycetes</taxon>
        <taxon>Diversisporales</taxon>
        <taxon>Gigasporaceae</taxon>
        <taxon>Gigaspora</taxon>
    </lineage>
</organism>
<name>A0A8H4ADX8_GIGMA</name>
<proteinExistence type="predicted"/>
<feature type="domain" description="Ras-GEF" evidence="3">
    <location>
        <begin position="1"/>
        <end position="206"/>
    </location>
</feature>
<gene>
    <name evidence="4" type="ORF">F8M41_023104</name>
</gene>
<dbReference type="InterPro" id="IPR001895">
    <property type="entry name" value="RASGEF_cat_dom"/>
</dbReference>